<evidence type="ECO:0000256" key="3">
    <source>
        <dbReference type="ARBA" id="ARBA00012438"/>
    </source>
</evidence>
<dbReference type="PRINTS" id="PR00344">
    <property type="entry name" value="BCTRLSENSOR"/>
</dbReference>
<keyword evidence="8 13" id="KW-0418">Kinase</keyword>
<dbReference type="RefSeq" id="WP_012991329.1">
    <property type="nucleotide sequence ID" value="NC_013894.1"/>
</dbReference>
<dbReference type="Gene3D" id="3.30.565.10">
    <property type="entry name" value="Histidine kinase-like ATPase, C-terminal domain"/>
    <property type="match status" value="1"/>
</dbReference>
<evidence type="ECO:0000256" key="11">
    <source>
        <dbReference type="ARBA" id="ARBA00023136"/>
    </source>
</evidence>
<evidence type="ECO:0000256" key="4">
    <source>
        <dbReference type="ARBA" id="ARBA00022475"/>
    </source>
</evidence>
<dbReference type="InterPro" id="IPR036890">
    <property type="entry name" value="HATPase_C_sf"/>
</dbReference>
<dbReference type="SMART" id="SM00387">
    <property type="entry name" value="HATPase_c"/>
    <property type="match status" value="1"/>
</dbReference>
<keyword evidence="7" id="KW-0547">Nucleotide-binding</keyword>
<name>D3SP35_THEAH</name>
<evidence type="ECO:0000256" key="7">
    <source>
        <dbReference type="ARBA" id="ARBA00022741"/>
    </source>
</evidence>
<dbReference type="STRING" id="638303.Thal_0287"/>
<feature type="domain" description="Histidine kinase" evidence="12">
    <location>
        <begin position="110"/>
        <end position="322"/>
    </location>
</feature>
<dbReference type="InterPro" id="IPR050351">
    <property type="entry name" value="BphY/WalK/GraS-like"/>
</dbReference>
<evidence type="ECO:0000313" key="14">
    <source>
        <dbReference type="Proteomes" id="UP000002043"/>
    </source>
</evidence>
<dbReference type="GO" id="GO:0004721">
    <property type="term" value="F:phosphoprotein phosphatase activity"/>
    <property type="evidence" value="ECO:0007669"/>
    <property type="project" value="TreeGrafter"/>
</dbReference>
<gene>
    <name evidence="13" type="ordered locus">Thal_0287</name>
</gene>
<evidence type="ECO:0000256" key="8">
    <source>
        <dbReference type="ARBA" id="ARBA00022777"/>
    </source>
</evidence>
<keyword evidence="10" id="KW-0902">Two-component regulatory system</keyword>
<dbReference type="Pfam" id="PF02518">
    <property type="entry name" value="HATPase_c"/>
    <property type="match status" value="1"/>
</dbReference>
<sequence length="322" mass="37224">MKDILHLLDEGVLLLDREGRILLINRWWISKNLAREDWEGKYYYEALRSLSVISAIGQLLEGGESLYVMHEDAKYLIKKKIMEGDKRLFLVSDVSSLWQYEKLKRDLVENVAHELKTPLSAVTLLLERAAKECPSSFAIHRALHRLQQMEKLIDDMLILARLESGVERLHLTEIHLREFLQDVYYQLREEFEKAKVNFENLVDESFVLVADENKLYLILRNLLENAVRYNREGGSVRVRGWKEGQMAVVEVSDTGIGIPKEHIPFIFDRFYRVDKGRSRDRGGTGLGLSIVRNAVRLHGGSIELQSEVGKGSTFRIYIPQSI</sequence>
<dbReference type="PANTHER" id="PTHR45453">
    <property type="entry name" value="PHOSPHATE REGULON SENSOR PROTEIN PHOR"/>
    <property type="match status" value="1"/>
</dbReference>
<dbReference type="CDD" id="cd00082">
    <property type="entry name" value="HisKA"/>
    <property type="match status" value="1"/>
</dbReference>
<organism evidence="13 14">
    <name type="scientific">Thermocrinis albus (strain DSM 14484 / JCM 11386 / HI 11/12)</name>
    <dbReference type="NCBI Taxonomy" id="638303"/>
    <lineage>
        <taxon>Bacteria</taxon>
        <taxon>Pseudomonadati</taxon>
        <taxon>Aquificota</taxon>
        <taxon>Aquificia</taxon>
        <taxon>Aquificales</taxon>
        <taxon>Aquificaceae</taxon>
        <taxon>Thermocrinis</taxon>
    </lineage>
</organism>
<dbReference type="PANTHER" id="PTHR45453:SF1">
    <property type="entry name" value="PHOSPHATE REGULON SENSOR PROTEIN PHOR"/>
    <property type="match status" value="1"/>
</dbReference>
<dbReference type="GO" id="GO:0005886">
    <property type="term" value="C:plasma membrane"/>
    <property type="evidence" value="ECO:0007669"/>
    <property type="project" value="UniProtKB-SubCell"/>
</dbReference>
<keyword evidence="11" id="KW-0472">Membrane</keyword>
<dbReference type="InterPro" id="IPR005467">
    <property type="entry name" value="His_kinase_dom"/>
</dbReference>
<keyword evidence="5" id="KW-0597">Phosphoprotein</keyword>
<dbReference type="Proteomes" id="UP000002043">
    <property type="component" value="Chromosome"/>
</dbReference>
<dbReference type="GO" id="GO:0000155">
    <property type="term" value="F:phosphorelay sensor kinase activity"/>
    <property type="evidence" value="ECO:0007669"/>
    <property type="project" value="InterPro"/>
</dbReference>
<keyword evidence="4" id="KW-1003">Cell membrane</keyword>
<evidence type="ECO:0000259" key="12">
    <source>
        <dbReference type="PROSITE" id="PS50109"/>
    </source>
</evidence>
<dbReference type="Gene3D" id="3.30.450.20">
    <property type="entry name" value="PAS domain"/>
    <property type="match status" value="1"/>
</dbReference>
<dbReference type="HOGENOM" id="CLU_000445_89_2_0"/>
<keyword evidence="9" id="KW-0067">ATP-binding</keyword>
<dbReference type="GO" id="GO:0005524">
    <property type="term" value="F:ATP binding"/>
    <property type="evidence" value="ECO:0007669"/>
    <property type="project" value="UniProtKB-KW"/>
</dbReference>
<dbReference type="SMART" id="SM00388">
    <property type="entry name" value="HisKA"/>
    <property type="match status" value="1"/>
</dbReference>
<evidence type="ECO:0000256" key="1">
    <source>
        <dbReference type="ARBA" id="ARBA00000085"/>
    </source>
</evidence>
<dbReference type="eggNOG" id="COG5002">
    <property type="taxonomic scope" value="Bacteria"/>
</dbReference>
<dbReference type="FunFam" id="3.30.565.10:FF:000023">
    <property type="entry name" value="PAS domain-containing sensor histidine kinase"/>
    <property type="match status" value="1"/>
</dbReference>
<comment type="subcellular location">
    <subcellularLocation>
        <location evidence="2">Cell membrane</location>
    </subcellularLocation>
</comment>
<dbReference type="AlphaFoldDB" id="D3SP35"/>
<dbReference type="SUPFAM" id="SSF55874">
    <property type="entry name" value="ATPase domain of HSP90 chaperone/DNA topoisomerase II/histidine kinase"/>
    <property type="match status" value="1"/>
</dbReference>
<dbReference type="Gene3D" id="1.10.287.130">
    <property type="match status" value="1"/>
</dbReference>
<dbReference type="PROSITE" id="PS50109">
    <property type="entry name" value="HIS_KIN"/>
    <property type="match status" value="1"/>
</dbReference>
<dbReference type="InterPro" id="IPR003661">
    <property type="entry name" value="HisK_dim/P_dom"/>
</dbReference>
<dbReference type="InterPro" id="IPR004358">
    <property type="entry name" value="Sig_transdc_His_kin-like_C"/>
</dbReference>
<dbReference type="GO" id="GO:0016036">
    <property type="term" value="P:cellular response to phosphate starvation"/>
    <property type="evidence" value="ECO:0007669"/>
    <property type="project" value="TreeGrafter"/>
</dbReference>
<evidence type="ECO:0000256" key="2">
    <source>
        <dbReference type="ARBA" id="ARBA00004236"/>
    </source>
</evidence>
<reference evidence="14" key="1">
    <citation type="journal article" date="2010" name="Stand. Genomic Sci.">
        <title>Complete genome sequence of Thermocrinis albus type strain (HI 11/12T).</title>
        <authorList>
            <person name="Wirth R."/>
            <person name="Sikorski J."/>
            <person name="Brambilla E."/>
            <person name="Misra M."/>
            <person name="Lapidus A."/>
            <person name="Copeland A."/>
            <person name="Nolan M."/>
            <person name="Lucas S."/>
            <person name="Chen F."/>
            <person name="Tice H."/>
            <person name="Cheng J.F."/>
            <person name="Han C."/>
            <person name="Detter J.C."/>
            <person name="Tapia R."/>
            <person name="Bruce D."/>
            <person name="Goodwin L."/>
            <person name="Pitluck S."/>
            <person name="Pati A."/>
            <person name="Anderson I."/>
            <person name="Ivanova N."/>
            <person name="Mavromatis K."/>
            <person name="Mikhailova N."/>
            <person name="Chen A."/>
            <person name="Palaniappan K."/>
            <person name="Bilek Y."/>
            <person name="Hader T."/>
            <person name="Land M."/>
            <person name="Hauser L."/>
            <person name="Chang Y.J."/>
            <person name="Jeffries C.D."/>
            <person name="Tindall B.J."/>
            <person name="Rohde M."/>
            <person name="Goker M."/>
            <person name="Bristow J."/>
            <person name="Eisen J.A."/>
            <person name="Markowitz V."/>
            <person name="Hugenholtz P."/>
            <person name="Kyrpides N.C."/>
            <person name="Klenk H.P."/>
        </authorList>
    </citation>
    <scope>NUCLEOTIDE SEQUENCE [LARGE SCALE GENOMIC DNA]</scope>
    <source>
        <strain evidence="14">DSM 14484 / JCM 11386 / HI 11/12</strain>
    </source>
</reference>
<dbReference type="CDD" id="cd00075">
    <property type="entry name" value="HATPase"/>
    <property type="match status" value="1"/>
</dbReference>
<protein>
    <recommendedName>
        <fullName evidence="3">histidine kinase</fullName>
        <ecNumber evidence="3">2.7.13.3</ecNumber>
    </recommendedName>
</protein>
<evidence type="ECO:0000256" key="10">
    <source>
        <dbReference type="ARBA" id="ARBA00023012"/>
    </source>
</evidence>
<dbReference type="KEGG" id="tal:Thal_0287"/>
<keyword evidence="14" id="KW-1185">Reference proteome</keyword>
<comment type="catalytic activity">
    <reaction evidence="1">
        <text>ATP + protein L-histidine = ADP + protein N-phospho-L-histidine.</text>
        <dbReference type="EC" id="2.7.13.3"/>
    </reaction>
</comment>
<keyword evidence="6" id="KW-0808">Transferase</keyword>
<accession>D3SP35</accession>
<dbReference type="InterPro" id="IPR036097">
    <property type="entry name" value="HisK_dim/P_sf"/>
</dbReference>
<dbReference type="InterPro" id="IPR003594">
    <property type="entry name" value="HATPase_dom"/>
</dbReference>
<evidence type="ECO:0000256" key="6">
    <source>
        <dbReference type="ARBA" id="ARBA00022679"/>
    </source>
</evidence>
<dbReference type="SUPFAM" id="SSF47384">
    <property type="entry name" value="Homodimeric domain of signal transducing histidine kinase"/>
    <property type="match status" value="1"/>
</dbReference>
<evidence type="ECO:0000256" key="9">
    <source>
        <dbReference type="ARBA" id="ARBA00022840"/>
    </source>
</evidence>
<dbReference type="OrthoDB" id="9813151at2"/>
<dbReference type="EMBL" id="CP001931">
    <property type="protein sequence ID" value="ADC88922.1"/>
    <property type="molecule type" value="Genomic_DNA"/>
</dbReference>
<evidence type="ECO:0000256" key="5">
    <source>
        <dbReference type="ARBA" id="ARBA00022553"/>
    </source>
</evidence>
<proteinExistence type="predicted"/>
<evidence type="ECO:0000313" key="13">
    <source>
        <dbReference type="EMBL" id="ADC88922.1"/>
    </source>
</evidence>
<dbReference type="EC" id="2.7.13.3" evidence="3"/>
<dbReference type="Pfam" id="PF00512">
    <property type="entry name" value="HisKA"/>
    <property type="match status" value="1"/>
</dbReference>